<reference evidence="5" key="1">
    <citation type="journal article" date="2013" name="Stand. Genomic Sci.">
        <title>Genome sequence of the thermophilic fresh-water bacterium Spirochaeta caldaria type strain (H1(T)), reclassification of Spirochaeta caldaria, Spirochaeta stenostrepta, and Spirochaeta zuelzerae in the genus Treponema as Treponema caldaria comb. nov., Treponema stenostrepta comb. nov., and Treponema zuelzerae comb. nov., and emendation of the genus Treponema.</title>
        <authorList>
            <person name="Abt B."/>
            <person name="Goker M."/>
            <person name="Scheuner C."/>
            <person name="Han C."/>
            <person name="Lu M."/>
            <person name="Misra M."/>
            <person name="Lapidus A."/>
            <person name="Nolan M."/>
            <person name="Lucas S."/>
            <person name="Hammon N."/>
            <person name="Deshpande S."/>
            <person name="Cheng J.F."/>
            <person name="Tapia R."/>
            <person name="Goodwin L.A."/>
            <person name="Pitluck S."/>
            <person name="Liolios K."/>
            <person name="Pagani I."/>
            <person name="Ivanova N."/>
            <person name="Mavromatis K."/>
            <person name="Mikhailova N."/>
            <person name="Huntemann M."/>
            <person name="Pati A."/>
            <person name="Chen A."/>
            <person name="Palaniappan K."/>
            <person name="Land M."/>
            <person name="Hauser L."/>
            <person name="Jeffries C.D."/>
            <person name="Rohde M."/>
            <person name="Spring S."/>
            <person name="Gronow S."/>
            <person name="Detter J.C."/>
            <person name="Bristow J."/>
            <person name="Eisen J.A."/>
            <person name="Markowitz V."/>
            <person name="Hugenholtz P."/>
            <person name="Kyrpides N.C."/>
            <person name="Woyke T."/>
            <person name="Klenk H.P."/>
        </authorList>
    </citation>
    <scope>NUCLEOTIDE SEQUENCE</scope>
    <source>
        <strain evidence="5">ATCC 51460 / DSM 7334 / H1</strain>
    </source>
</reference>
<accession>F8EXU5</accession>
<evidence type="ECO:0000259" key="3">
    <source>
        <dbReference type="PROSITE" id="PS51000"/>
    </source>
</evidence>
<name>F8EXU5_GRAC1</name>
<sequence>MNESLNERERLILDKLSQLGSISVTDLATELQLSEVTIRSDLKGLEEKGWLQRTRGGAAPAYHRDILERQRLHTEEKQAIARAAAELVQDGDVIMIEAGTTTALIARYLVGKRDVHIVTNSTLVFSYARMNPALQITMTGGEFRRPTESLVGPITLETISRLNVRLAFVGTDGFSLHRGMTTHLVEGGEIVKAMKAHAEQTILVADSSKYGKVGFVSVLPLQEVALIITDRNLSSQAITELQEASISVQVT</sequence>
<dbReference type="RefSeq" id="WP_013969399.1">
    <property type="nucleotide sequence ID" value="NC_015732.1"/>
</dbReference>
<dbReference type="PANTHER" id="PTHR30363:SF44">
    <property type="entry name" value="AGA OPERON TRANSCRIPTIONAL REPRESSOR-RELATED"/>
    <property type="match status" value="1"/>
</dbReference>
<dbReference type="STRING" id="744872.Spica_1981"/>
<evidence type="ECO:0000256" key="1">
    <source>
        <dbReference type="ARBA" id="ARBA00023015"/>
    </source>
</evidence>
<dbReference type="EMBL" id="CP002868">
    <property type="protein sequence ID" value="AEJ20109.1"/>
    <property type="molecule type" value="Genomic_DNA"/>
</dbReference>
<organism evidence="4 5">
    <name type="scientific">Gracilinema caldarium (strain ATCC 51460 / DSM 7334 / H1)</name>
    <name type="common">Treponema caldarium</name>
    <dbReference type="NCBI Taxonomy" id="744872"/>
    <lineage>
        <taxon>Bacteria</taxon>
        <taxon>Pseudomonadati</taxon>
        <taxon>Spirochaetota</taxon>
        <taxon>Spirochaetia</taxon>
        <taxon>Spirochaetales</taxon>
        <taxon>Breznakiellaceae</taxon>
        <taxon>Gracilinema</taxon>
    </lineage>
</organism>
<dbReference type="KEGG" id="scd:Spica_1981"/>
<dbReference type="InterPro" id="IPR001034">
    <property type="entry name" value="DeoR_HTH"/>
</dbReference>
<dbReference type="Pfam" id="PF08220">
    <property type="entry name" value="HTH_DeoR"/>
    <property type="match status" value="1"/>
</dbReference>
<dbReference type="Proteomes" id="UP000000503">
    <property type="component" value="Chromosome"/>
</dbReference>
<dbReference type="SMART" id="SM01134">
    <property type="entry name" value="DeoRC"/>
    <property type="match status" value="1"/>
</dbReference>
<dbReference type="InterPro" id="IPR036390">
    <property type="entry name" value="WH_DNA-bd_sf"/>
</dbReference>
<dbReference type="PANTHER" id="PTHR30363">
    <property type="entry name" value="HTH-TYPE TRANSCRIPTIONAL REGULATOR SRLR-RELATED"/>
    <property type="match status" value="1"/>
</dbReference>
<dbReference type="InterPro" id="IPR036388">
    <property type="entry name" value="WH-like_DNA-bd_sf"/>
</dbReference>
<keyword evidence="5" id="KW-1185">Reference proteome</keyword>
<dbReference type="OrthoDB" id="308679at2"/>
<gene>
    <name evidence="4" type="ordered locus">Spica_1981</name>
</gene>
<evidence type="ECO:0000313" key="4">
    <source>
        <dbReference type="EMBL" id="AEJ20109.1"/>
    </source>
</evidence>
<dbReference type="InterPro" id="IPR037171">
    <property type="entry name" value="NagB/RpiA_transferase-like"/>
</dbReference>
<dbReference type="Gene3D" id="1.10.10.10">
    <property type="entry name" value="Winged helix-like DNA-binding domain superfamily/Winged helix DNA-binding domain"/>
    <property type="match status" value="1"/>
</dbReference>
<dbReference type="Pfam" id="PF00455">
    <property type="entry name" value="DeoRC"/>
    <property type="match status" value="1"/>
</dbReference>
<dbReference type="HOGENOM" id="CLU_060699_0_1_12"/>
<dbReference type="PROSITE" id="PS51000">
    <property type="entry name" value="HTH_DEOR_2"/>
    <property type="match status" value="1"/>
</dbReference>
<dbReference type="InterPro" id="IPR050313">
    <property type="entry name" value="Carb_Metab_HTH_regulators"/>
</dbReference>
<keyword evidence="1" id="KW-0805">Transcription regulation</keyword>
<dbReference type="eggNOG" id="COG1349">
    <property type="taxonomic scope" value="Bacteria"/>
</dbReference>
<dbReference type="GO" id="GO:0003700">
    <property type="term" value="F:DNA-binding transcription factor activity"/>
    <property type="evidence" value="ECO:0007669"/>
    <property type="project" value="InterPro"/>
</dbReference>
<dbReference type="InterPro" id="IPR014036">
    <property type="entry name" value="DeoR-like_C"/>
</dbReference>
<dbReference type="AlphaFoldDB" id="F8EXU5"/>
<dbReference type="Gene3D" id="3.40.50.1360">
    <property type="match status" value="1"/>
</dbReference>
<feature type="domain" description="HTH deoR-type" evidence="3">
    <location>
        <begin position="5"/>
        <end position="60"/>
    </location>
</feature>
<evidence type="ECO:0000313" key="5">
    <source>
        <dbReference type="Proteomes" id="UP000000503"/>
    </source>
</evidence>
<keyword evidence="2" id="KW-0804">Transcription</keyword>
<dbReference type="SUPFAM" id="SSF46785">
    <property type="entry name" value="Winged helix' DNA-binding domain"/>
    <property type="match status" value="1"/>
</dbReference>
<proteinExistence type="predicted"/>
<dbReference type="SMART" id="SM00420">
    <property type="entry name" value="HTH_DEOR"/>
    <property type="match status" value="1"/>
</dbReference>
<dbReference type="SUPFAM" id="SSF100950">
    <property type="entry name" value="NagB/RpiA/CoA transferase-like"/>
    <property type="match status" value="1"/>
</dbReference>
<evidence type="ECO:0000256" key="2">
    <source>
        <dbReference type="ARBA" id="ARBA00023163"/>
    </source>
</evidence>
<protein>
    <submittedName>
        <fullName evidence="4">Transcriptional regulator, DeoR family</fullName>
    </submittedName>
</protein>